<feature type="chain" id="PRO_5042248356" evidence="1">
    <location>
        <begin position="22"/>
        <end position="79"/>
    </location>
</feature>
<sequence length="79" mass="8629">MQYFFFFSAQIFLLFFSFSSTAPSSNDGYFPACDSFCPSNTGEALEHCCFGATLPNVRTTGCINNKAICCTDSCSFIGK</sequence>
<keyword evidence="2" id="KW-1185">Reference proteome</keyword>
<proteinExistence type="predicted"/>
<dbReference type="AlphaFoldDB" id="A0AAF3EB36"/>
<dbReference type="Proteomes" id="UP000887575">
    <property type="component" value="Unassembled WGS sequence"/>
</dbReference>
<protein>
    <submittedName>
        <fullName evidence="3">Uncharacterized protein</fullName>
    </submittedName>
</protein>
<accession>A0AAF3EB36</accession>
<dbReference type="WBParaSite" id="MBELARI_LOCUS11150">
    <property type="protein sequence ID" value="MBELARI_LOCUS11150"/>
    <property type="gene ID" value="MBELARI_LOCUS11150"/>
</dbReference>
<reference evidence="3" key="1">
    <citation type="submission" date="2024-02" db="UniProtKB">
        <authorList>
            <consortium name="WormBaseParasite"/>
        </authorList>
    </citation>
    <scope>IDENTIFICATION</scope>
</reference>
<organism evidence="2 3">
    <name type="scientific">Mesorhabditis belari</name>
    <dbReference type="NCBI Taxonomy" id="2138241"/>
    <lineage>
        <taxon>Eukaryota</taxon>
        <taxon>Metazoa</taxon>
        <taxon>Ecdysozoa</taxon>
        <taxon>Nematoda</taxon>
        <taxon>Chromadorea</taxon>
        <taxon>Rhabditida</taxon>
        <taxon>Rhabditina</taxon>
        <taxon>Rhabditomorpha</taxon>
        <taxon>Rhabditoidea</taxon>
        <taxon>Rhabditidae</taxon>
        <taxon>Mesorhabditinae</taxon>
        <taxon>Mesorhabditis</taxon>
    </lineage>
</organism>
<evidence type="ECO:0000313" key="3">
    <source>
        <dbReference type="WBParaSite" id="MBELARI_LOCUS11150"/>
    </source>
</evidence>
<evidence type="ECO:0000256" key="1">
    <source>
        <dbReference type="SAM" id="SignalP"/>
    </source>
</evidence>
<name>A0AAF3EB36_9BILA</name>
<feature type="signal peptide" evidence="1">
    <location>
        <begin position="1"/>
        <end position="21"/>
    </location>
</feature>
<evidence type="ECO:0000313" key="2">
    <source>
        <dbReference type="Proteomes" id="UP000887575"/>
    </source>
</evidence>
<keyword evidence="1" id="KW-0732">Signal</keyword>